<organism evidence="1 2">
    <name type="scientific">Corynebacterium mastitidis</name>
    <dbReference type="NCBI Taxonomy" id="161890"/>
    <lineage>
        <taxon>Bacteria</taxon>
        <taxon>Bacillati</taxon>
        <taxon>Actinomycetota</taxon>
        <taxon>Actinomycetes</taxon>
        <taxon>Mycobacteriales</taxon>
        <taxon>Corynebacteriaceae</taxon>
        <taxon>Corynebacterium</taxon>
    </lineage>
</organism>
<dbReference type="EMBL" id="JBAHVJ010000012">
    <property type="protein sequence ID" value="MEJ4100848.1"/>
    <property type="molecule type" value="Genomic_DNA"/>
</dbReference>
<dbReference type="GeneID" id="89360978"/>
<dbReference type="RefSeq" id="WP_156801628.1">
    <property type="nucleotide sequence ID" value="NZ_JBAHVI010000011.1"/>
</dbReference>
<accession>A0ABU8P0S0</accession>
<sequence length="75" mass="8436">MSAMTKIDRLWSVRMDLHARFGAELPIGLIDAILDGVARRWESSPAFFRTVLIEREAVEELEHRLHGGMTSSLAA</sequence>
<protein>
    <submittedName>
        <fullName evidence="1">Uncharacterized protein</fullName>
    </submittedName>
</protein>
<name>A0ABU8P0S0_9CORY</name>
<keyword evidence="2" id="KW-1185">Reference proteome</keyword>
<dbReference type="Proteomes" id="UP001359781">
    <property type="component" value="Unassembled WGS sequence"/>
</dbReference>
<proteinExistence type="predicted"/>
<reference evidence="1 2" key="1">
    <citation type="submission" date="2024-02" db="EMBL/GenBank/DDBJ databases">
        <title>Whole genome sequencing and characterization of Corynebacterium isolated from the ocular surface of dry eye disease sufferers.</title>
        <authorList>
            <person name="Naqvi M."/>
        </authorList>
    </citation>
    <scope>NUCLEOTIDE SEQUENCE [LARGE SCALE GENOMIC DNA]</scope>
    <source>
        <strain evidence="1 2">PCRF</strain>
    </source>
</reference>
<evidence type="ECO:0000313" key="1">
    <source>
        <dbReference type="EMBL" id="MEJ4100848.1"/>
    </source>
</evidence>
<gene>
    <name evidence="1" type="ORF">V5S96_10845</name>
</gene>
<evidence type="ECO:0000313" key="2">
    <source>
        <dbReference type="Proteomes" id="UP001359781"/>
    </source>
</evidence>
<comment type="caution">
    <text evidence="1">The sequence shown here is derived from an EMBL/GenBank/DDBJ whole genome shotgun (WGS) entry which is preliminary data.</text>
</comment>